<dbReference type="EMBL" id="CM037017">
    <property type="protein sequence ID" value="KAH7677261.1"/>
    <property type="molecule type" value="Genomic_DNA"/>
</dbReference>
<protein>
    <submittedName>
        <fullName evidence="1">Uncharacterized protein</fullName>
    </submittedName>
</protein>
<sequence>MRHLSGFLLESHLLHPFSPMGYLLQFWSESVIGKLLGAMSLCLLASYEKKSRRVISGSDCSGWIFGRLGIWPPSSGCHPDCPKFAFTNSTFVCGLLNSQ</sequence>
<comment type="caution">
    <text evidence="1">The sequence shown here is derived from an EMBL/GenBank/DDBJ whole genome shotgun (WGS) entry which is preliminary data.</text>
</comment>
<keyword evidence="2" id="KW-1185">Reference proteome</keyword>
<reference evidence="2" key="1">
    <citation type="journal article" date="2022" name="Nat. Commun.">
        <title>Chromosome evolution and the genetic basis of agronomically important traits in greater yam.</title>
        <authorList>
            <person name="Bredeson J.V."/>
            <person name="Lyons J.B."/>
            <person name="Oniyinde I.O."/>
            <person name="Okereke N.R."/>
            <person name="Kolade O."/>
            <person name="Nnabue I."/>
            <person name="Nwadili C.O."/>
            <person name="Hribova E."/>
            <person name="Parker M."/>
            <person name="Nwogha J."/>
            <person name="Shu S."/>
            <person name="Carlson J."/>
            <person name="Kariba R."/>
            <person name="Muthemba S."/>
            <person name="Knop K."/>
            <person name="Barton G.J."/>
            <person name="Sherwood A.V."/>
            <person name="Lopez-Montes A."/>
            <person name="Asiedu R."/>
            <person name="Jamnadass R."/>
            <person name="Muchugi A."/>
            <person name="Goodstein D."/>
            <person name="Egesi C.N."/>
            <person name="Featherston J."/>
            <person name="Asfaw A."/>
            <person name="Simpson G.G."/>
            <person name="Dolezel J."/>
            <person name="Hendre P.S."/>
            <person name="Van Deynze A."/>
            <person name="Kumar P.L."/>
            <person name="Obidiegwu J.E."/>
            <person name="Bhattacharjee R."/>
            <person name="Rokhsar D.S."/>
        </authorList>
    </citation>
    <scope>NUCLEOTIDE SEQUENCE [LARGE SCALE GENOMIC DNA]</scope>
    <source>
        <strain evidence="2">cv. TDa95/00328</strain>
    </source>
</reference>
<name>A0ACB7VRK1_DIOAL</name>
<evidence type="ECO:0000313" key="2">
    <source>
        <dbReference type="Proteomes" id="UP000827976"/>
    </source>
</evidence>
<gene>
    <name evidence="1" type="ORF">IHE45_07G071600</name>
</gene>
<accession>A0ACB7VRK1</accession>
<organism evidence="1 2">
    <name type="scientific">Dioscorea alata</name>
    <name type="common">Purple yam</name>
    <dbReference type="NCBI Taxonomy" id="55571"/>
    <lineage>
        <taxon>Eukaryota</taxon>
        <taxon>Viridiplantae</taxon>
        <taxon>Streptophyta</taxon>
        <taxon>Embryophyta</taxon>
        <taxon>Tracheophyta</taxon>
        <taxon>Spermatophyta</taxon>
        <taxon>Magnoliopsida</taxon>
        <taxon>Liliopsida</taxon>
        <taxon>Dioscoreales</taxon>
        <taxon>Dioscoreaceae</taxon>
        <taxon>Dioscorea</taxon>
    </lineage>
</organism>
<evidence type="ECO:0000313" key="1">
    <source>
        <dbReference type="EMBL" id="KAH7677261.1"/>
    </source>
</evidence>
<dbReference type="Proteomes" id="UP000827976">
    <property type="component" value="Chromosome 7"/>
</dbReference>
<proteinExistence type="predicted"/>